<protein>
    <submittedName>
        <fullName evidence="4">GerMN domain-containing protein</fullName>
    </submittedName>
</protein>
<feature type="signal peptide" evidence="2">
    <location>
        <begin position="1"/>
        <end position="29"/>
    </location>
</feature>
<reference evidence="4 5" key="1">
    <citation type="submission" date="2019-09" db="EMBL/GenBank/DDBJ databases">
        <title>Bacillus ochoae sp. nov., Paenibacillus whitsoniae sp. nov., Paenibacillus spiritus sp. nov. Isolated from the Mars Exploration Rover during spacecraft assembly.</title>
        <authorList>
            <person name="Seuylemezian A."/>
            <person name="Vaishampayan P."/>
        </authorList>
    </citation>
    <scope>NUCLEOTIDE SEQUENCE [LARGE SCALE GENOMIC DNA]</scope>
    <source>
        <strain evidence="4 5">MER_111</strain>
    </source>
</reference>
<accession>A0A5J5GDY9</accession>
<dbReference type="PROSITE" id="PS51257">
    <property type="entry name" value="PROKAR_LIPOPROTEIN"/>
    <property type="match status" value="1"/>
</dbReference>
<feature type="region of interest" description="Disordered" evidence="1">
    <location>
        <begin position="25"/>
        <end position="87"/>
    </location>
</feature>
<dbReference type="Proteomes" id="UP000367750">
    <property type="component" value="Unassembled WGS sequence"/>
</dbReference>
<dbReference type="RefSeq" id="WP_150457122.1">
    <property type="nucleotide sequence ID" value="NZ_VYKK01000005.1"/>
</dbReference>
<name>A0A5J5GDY9_9BACL</name>
<feature type="chain" id="PRO_5023810936" evidence="2">
    <location>
        <begin position="30"/>
        <end position="222"/>
    </location>
</feature>
<gene>
    <name evidence="4" type="ORF">F4V43_04835</name>
</gene>
<keyword evidence="2" id="KW-0732">Signal</keyword>
<organism evidence="4 5">
    <name type="scientific">Paenibacillus spiritus</name>
    <dbReference type="NCBI Taxonomy" id="2496557"/>
    <lineage>
        <taxon>Bacteria</taxon>
        <taxon>Bacillati</taxon>
        <taxon>Bacillota</taxon>
        <taxon>Bacilli</taxon>
        <taxon>Bacillales</taxon>
        <taxon>Paenibacillaceae</taxon>
        <taxon>Paenibacillus</taxon>
    </lineage>
</organism>
<evidence type="ECO:0000256" key="1">
    <source>
        <dbReference type="SAM" id="MobiDB-lite"/>
    </source>
</evidence>
<comment type="caution">
    <text evidence="4">The sequence shown here is derived from an EMBL/GenBank/DDBJ whole genome shotgun (WGS) entry which is preliminary data.</text>
</comment>
<dbReference type="EMBL" id="VYKK01000005">
    <property type="protein sequence ID" value="KAA9006291.1"/>
    <property type="molecule type" value="Genomic_DNA"/>
</dbReference>
<dbReference type="OrthoDB" id="1954033at2"/>
<sequence length="222" mass="23117">MMKKVLPIAAAGMTLAVLLAGCGSKPAAAPSAASASPAVQAEGSAASPAPSATAAPSPSASASAAAEATQAPAATSSSPADTEEKQSREINVYYTDAEQMDLVPAKAKISFKDEAADKYREAFRALQTSDNPDLVPLWERIELKSVTFTNGLLTLDIHKPQEAQLGAGGESFAIQALTSTMFQFTEVQNIEVLVDGEQTESLMGHVDLLYPFTRANSAPSQE</sequence>
<evidence type="ECO:0000256" key="2">
    <source>
        <dbReference type="SAM" id="SignalP"/>
    </source>
</evidence>
<evidence type="ECO:0000313" key="4">
    <source>
        <dbReference type="EMBL" id="KAA9006291.1"/>
    </source>
</evidence>
<feature type="domain" description="GerMN" evidence="3">
    <location>
        <begin position="119"/>
        <end position="203"/>
    </location>
</feature>
<dbReference type="SMART" id="SM00909">
    <property type="entry name" value="Germane"/>
    <property type="match status" value="1"/>
</dbReference>
<evidence type="ECO:0000313" key="5">
    <source>
        <dbReference type="Proteomes" id="UP000367750"/>
    </source>
</evidence>
<proteinExistence type="predicted"/>
<dbReference type="AlphaFoldDB" id="A0A5J5GDY9"/>
<feature type="compositionally biased region" description="Low complexity" evidence="1">
    <location>
        <begin position="26"/>
        <end position="80"/>
    </location>
</feature>
<evidence type="ECO:0000259" key="3">
    <source>
        <dbReference type="SMART" id="SM00909"/>
    </source>
</evidence>
<dbReference type="Pfam" id="PF10646">
    <property type="entry name" value="Germane"/>
    <property type="match status" value="1"/>
</dbReference>
<keyword evidence="5" id="KW-1185">Reference proteome</keyword>
<dbReference type="InterPro" id="IPR019606">
    <property type="entry name" value="GerMN"/>
</dbReference>